<dbReference type="RefSeq" id="WP_136897473.1">
    <property type="nucleotide sequence ID" value="NZ_SWJE01000014.1"/>
</dbReference>
<dbReference type="InterPro" id="IPR004107">
    <property type="entry name" value="Integrase_SAM-like_N"/>
</dbReference>
<dbReference type="EMBL" id="SWJE01000014">
    <property type="protein sequence ID" value="TKC83431.1"/>
    <property type="molecule type" value="Genomic_DNA"/>
</dbReference>
<comment type="caution">
    <text evidence="8">The sequence shown here is derived from an EMBL/GenBank/DDBJ whole genome shotgun (WGS) entry which is preliminary data.</text>
</comment>
<dbReference type="Pfam" id="PF02899">
    <property type="entry name" value="Phage_int_SAM_1"/>
    <property type="match status" value="1"/>
</dbReference>
<name>A0A4U1HQ89_9BURK</name>
<dbReference type="Gene3D" id="1.10.150.130">
    <property type="match status" value="1"/>
</dbReference>
<evidence type="ECO:0000313" key="8">
    <source>
        <dbReference type="EMBL" id="TKC83431.1"/>
    </source>
</evidence>
<evidence type="ECO:0000256" key="5">
    <source>
        <dbReference type="PROSITE-ProRule" id="PRU01248"/>
    </source>
</evidence>
<sequence>MLFEEVVGIYLAAKSHRSKQRDLYSLKRLQPHFGGRRISSLKRADVRSYVSARLAEGVSESTIKRELKLFSAAVNFVRVEHDMTDLPNPTLRLGLQNADTRVRWVTRKEADLLIEAASEFARRPHLRNFIRLALHTGCRKNELLKLEWTRVDFERSLIQLEPEHTKNNKRRALPLNAEAISALHDQRVWLAENVPGARWVFSVETGARITTIQKGFESACRRAGINDFRIHDLRHTFASWLVMSGESLYVVRDLLGHSSVTVTERYAHLSPHQGRAAVQRLLCF</sequence>
<dbReference type="PANTHER" id="PTHR30349:SF64">
    <property type="entry name" value="PROPHAGE INTEGRASE INTD-RELATED"/>
    <property type="match status" value="1"/>
</dbReference>
<dbReference type="PROSITE" id="PS51898">
    <property type="entry name" value="TYR_RECOMBINASE"/>
    <property type="match status" value="1"/>
</dbReference>
<feature type="domain" description="Tyr recombinase" evidence="6">
    <location>
        <begin position="100"/>
        <end position="279"/>
    </location>
</feature>
<feature type="domain" description="Core-binding (CB)" evidence="7">
    <location>
        <begin position="1"/>
        <end position="78"/>
    </location>
</feature>
<dbReference type="InterPro" id="IPR011010">
    <property type="entry name" value="DNA_brk_join_enz"/>
</dbReference>
<evidence type="ECO:0000256" key="4">
    <source>
        <dbReference type="ARBA" id="ARBA00023172"/>
    </source>
</evidence>
<keyword evidence="2" id="KW-0229">DNA integration</keyword>
<evidence type="ECO:0000313" key="9">
    <source>
        <dbReference type="Proteomes" id="UP000305539"/>
    </source>
</evidence>
<gene>
    <name evidence="8" type="ORF">FAZ69_23350</name>
</gene>
<evidence type="ECO:0000256" key="1">
    <source>
        <dbReference type="ARBA" id="ARBA00008857"/>
    </source>
</evidence>
<dbReference type="InterPro" id="IPR050090">
    <property type="entry name" value="Tyrosine_recombinase_XerCD"/>
</dbReference>
<dbReference type="GO" id="GO:0003677">
    <property type="term" value="F:DNA binding"/>
    <property type="evidence" value="ECO:0007669"/>
    <property type="project" value="UniProtKB-UniRule"/>
</dbReference>
<accession>A0A4U1HQ89</accession>
<dbReference type="GO" id="GO:0015074">
    <property type="term" value="P:DNA integration"/>
    <property type="evidence" value="ECO:0007669"/>
    <property type="project" value="UniProtKB-KW"/>
</dbReference>
<organism evidence="8 9">
    <name type="scientific">Trinickia terrae</name>
    <dbReference type="NCBI Taxonomy" id="2571161"/>
    <lineage>
        <taxon>Bacteria</taxon>
        <taxon>Pseudomonadati</taxon>
        <taxon>Pseudomonadota</taxon>
        <taxon>Betaproteobacteria</taxon>
        <taxon>Burkholderiales</taxon>
        <taxon>Burkholderiaceae</taxon>
        <taxon>Trinickia</taxon>
    </lineage>
</organism>
<dbReference type="SUPFAM" id="SSF56349">
    <property type="entry name" value="DNA breaking-rejoining enzymes"/>
    <property type="match status" value="1"/>
</dbReference>
<dbReference type="CDD" id="cd00796">
    <property type="entry name" value="INT_Rci_Hp1_C"/>
    <property type="match status" value="1"/>
</dbReference>
<dbReference type="Pfam" id="PF00589">
    <property type="entry name" value="Phage_integrase"/>
    <property type="match status" value="1"/>
</dbReference>
<dbReference type="AlphaFoldDB" id="A0A4U1HQ89"/>
<comment type="similarity">
    <text evidence="1">Belongs to the 'phage' integrase family.</text>
</comment>
<dbReference type="InterPro" id="IPR044068">
    <property type="entry name" value="CB"/>
</dbReference>
<evidence type="ECO:0000259" key="6">
    <source>
        <dbReference type="PROSITE" id="PS51898"/>
    </source>
</evidence>
<keyword evidence="9" id="KW-1185">Reference proteome</keyword>
<keyword evidence="3 5" id="KW-0238">DNA-binding</keyword>
<dbReference type="Proteomes" id="UP000305539">
    <property type="component" value="Unassembled WGS sequence"/>
</dbReference>
<dbReference type="PANTHER" id="PTHR30349">
    <property type="entry name" value="PHAGE INTEGRASE-RELATED"/>
    <property type="match status" value="1"/>
</dbReference>
<reference evidence="8 9" key="1">
    <citation type="submission" date="2019-04" db="EMBL/GenBank/DDBJ databases">
        <title>Trinickia sp. 7GSK02, isolated from subtropical forest soil.</title>
        <authorList>
            <person name="Gao Z.-H."/>
            <person name="Qiu L.-H."/>
        </authorList>
    </citation>
    <scope>NUCLEOTIDE SEQUENCE [LARGE SCALE GENOMIC DNA]</scope>
    <source>
        <strain evidence="8 9">7GSK02</strain>
    </source>
</reference>
<evidence type="ECO:0000256" key="2">
    <source>
        <dbReference type="ARBA" id="ARBA00022908"/>
    </source>
</evidence>
<protein>
    <submittedName>
        <fullName evidence="8">Site-specific integrase</fullName>
    </submittedName>
</protein>
<dbReference type="GO" id="GO:0006310">
    <property type="term" value="P:DNA recombination"/>
    <property type="evidence" value="ECO:0007669"/>
    <property type="project" value="UniProtKB-KW"/>
</dbReference>
<dbReference type="InterPro" id="IPR010998">
    <property type="entry name" value="Integrase_recombinase_N"/>
</dbReference>
<keyword evidence="4" id="KW-0233">DNA recombination</keyword>
<dbReference type="OrthoDB" id="662444at2"/>
<evidence type="ECO:0000256" key="3">
    <source>
        <dbReference type="ARBA" id="ARBA00023125"/>
    </source>
</evidence>
<evidence type="ECO:0000259" key="7">
    <source>
        <dbReference type="PROSITE" id="PS51900"/>
    </source>
</evidence>
<dbReference type="Gene3D" id="1.10.443.10">
    <property type="entry name" value="Intergrase catalytic core"/>
    <property type="match status" value="1"/>
</dbReference>
<dbReference type="PROSITE" id="PS51900">
    <property type="entry name" value="CB"/>
    <property type="match status" value="1"/>
</dbReference>
<proteinExistence type="inferred from homology"/>
<dbReference type="InterPro" id="IPR002104">
    <property type="entry name" value="Integrase_catalytic"/>
</dbReference>
<dbReference type="InterPro" id="IPR013762">
    <property type="entry name" value="Integrase-like_cat_sf"/>
</dbReference>